<evidence type="ECO:0000313" key="2">
    <source>
        <dbReference type="Proteomes" id="UP000824225"/>
    </source>
</evidence>
<dbReference type="InterPro" id="IPR021330">
    <property type="entry name" value="DUF2939"/>
</dbReference>
<dbReference type="PROSITE" id="PS51257">
    <property type="entry name" value="PROKAR_LIPOPROTEIN"/>
    <property type="match status" value="1"/>
</dbReference>
<dbReference type="Pfam" id="PF11159">
    <property type="entry name" value="DUF2939"/>
    <property type="match status" value="1"/>
</dbReference>
<dbReference type="AlphaFoldDB" id="A0A9D2HF37"/>
<sequence>MRLSRPHFALPASRRGWLTFGLIAGGLALILACGGYARLRHGAYAASPNAAVDRLNRAIAKQDPALFAETVDIGALADNFARAVASGIPKTDETQVAELVQLTILAILRDEEAPRPVREATVSILPDDPRDQLVQIPFELENGPEPAVSSSIRHPDLGELPIRLGLIREGDLWRVDQVLNAPELVYRYGAHVQELQRRQREAELRRNEANKAALARLFPNPVCSGGVTRISGNVPLLSLSMSSGPTPGPETVEAWGATMTLSSADGSIVARPRVALTSKIQPGSGAAGAWSRDIDEVQYRRLDQAGPLSCSVTIDYAILTNGKIYNVAPE</sequence>
<dbReference type="EMBL" id="DXAN01000023">
    <property type="protein sequence ID" value="HJA09011.1"/>
    <property type="molecule type" value="Genomic_DNA"/>
</dbReference>
<comment type="caution">
    <text evidence="1">The sequence shown here is derived from an EMBL/GenBank/DDBJ whole genome shotgun (WGS) entry which is preliminary data.</text>
</comment>
<name>A0A9D2HF37_9BACT</name>
<proteinExistence type="predicted"/>
<protein>
    <submittedName>
        <fullName evidence="1">DUF2939 domain-containing protein</fullName>
    </submittedName>
</protein>
<reference evidence="1" key="2">
    <citation type="submission" date="2021-04" db="EMBL/GenBank/DDBJ databases">
        <authorList>
            <person name="Gilroy R."/>
        </authorList>
    </citation>
    <scope>NUCLEOTIDE SEQUENCE</scope>
    <source>
        <strain evidence="1">CHK186-16707</strain>
    </source>
</reference>
<organism evidence="1 2">
    <name type="scientific">Candidatus Mailhella merdigallinarum</name>
    <dbReference type="NCBI Taxonomy" id="2838658"/>
    <lineage>
        <taxon>Bacteria</taxon>
        <taxon>Pseudomonadati</taxon>
        <taxon>Thermodesulfobacteriota</taxon>
        <taxon>Desulfovibrionia</taxon>
        <taxon>Desulfovibrionales</taxon>
        <taxon>Desulfovibrionaceae</taxon>
        <taxon>Mailhella</taxon>
    </lineage>
</organism>
<accession>A0A9D2HF37</accession>
<gene>
    <name evidence="1" type="ORF">H9962_07475</name>
</gene>
<evidence type="ECO:0000313" key="1">
    <source>
        <dbReference type="EMBL" id="HJA09011.1"/>
    </source>
</evidence>
<dbReference type="Proteomes" id="UP000824225">
    <property type="component" value="Unassembled WGS sequence"/>
</dbReference>
<reference evidence="1" key="1">
    <citation type="journal article" date="2021" name="PeerJ">
        <title>Extensive microbial diversity within the chicken gut microbiome revealed by metagenomics and culture.</title>
        <authorList>
            <person name="Gilroy R."/>
            <person name="Ravi A."/>
            <person name="Getino M."/>
            <person name="Pursley I."/>
            <person name="Horton D.L."/>
            <person name="Alikhan N.F."/>
            <person name="Baker D."/>
            <person name="Gharbi K."/>
            <person name="Hall N."/>
            <person name="Watson M."/>
            <person name="Adriaenssens E.M."/>
            <person name="Foster-Nyarko E."/>
            <person name="Jarju S."/>
            <person name="Secka A."/>
            <person name="Antonio M."/>
            <person name="Oren A."/>
            <person name="Chaudhuri R.R."/>
            <person name="La Ragione R."/>
            <person name="Hildebrand F."/>
            <person name="Pallen M.J."/>
        </authorList>
    </citation>
    <scope>NUCLEOTIDE SEQUENCE</scope>
    <source>
        <strain evidence="1">CHK186-16707</strain>
    </source>
</reference>